<protein>
    <submittedName>
        <fullName evidence="1">Uncharacterized protein</fullName>
    </submittedName>
</protein>
<keyword evidence="2" id="KW-1185">Reference proteome</keyword>
<reference evidence="1 2" key="1">
    <citation type="submission" date="2020-06" db="EMBL/GenBank/DDBJ databases">
        <title>Interaction of electrochemicaly active bacteria, Geobacter bremensis R4 on different carbon anode.</title>
        <authorList>
            <person name="Meng L."/>
            <person name="Yoshida N."/>
        </authorList>
    </citation>
    <scope>NUCLEOTIDE SEQUENCE [LARGE SCALE GENOMIC DNA]</scope>
    <source>
        <strain evidence="1 2">R4</strain>
    </source>
</reference>
<accession>A0A6S6M7S6</accession>
<evidence type="ECO:0000313" key="2">
    <source>
        <dbReference type="Proteomes" id="UP000515472"/>
    </source>
</evidence>
<name>A0A6S6M7S6_9BACT</name>
<organism evidence="1 2">
    <name type="scientific">Citrifermentans bremense</name>
    <dbReference type="NCBI Taxonomy" id="60035"/>
    <lineage>
        <taxon>Bacteria</taxon>
        <taxon>Pseudomonadati</taxon>
        <taxon>Thermodesulfobacteriota</taxon>
        <taxon>Desulfuromonadia</taxon>
        <taxon>Geobacterales</taxon>
        <taxon>Geobacteraceae</taxon>
        <taxon>Citrifermentans</taxon>
    </lineage>
</organism>
<dbReference type="Proteomes" id="UP000515472">
    <property type="component" value="Chromosome"/>
</dbReference>
<proteinExistence type="predicted"/>
<sequence>MEDGDGRHGSNLVHPLDACQQDLLIFGLLPFAVKDGLQRRLPEIGEAFTAATVVLVEPMLELRVDLFK</sequence>
<evidence type="ECO:0000313" key="1">
    <source>
        <dbReference type="EMBL" id="BCG47906.1"/>
    </source>
</evidence>
<dbReference type="AlphaFoldDB" id="A0A6S6M7S6"/>
<dbReference type="KEGG" id="gbn:GEOBRER4_26560"/>
<dbReference type="EMBL" id="AP023213">
    <property type="protein sequence ID" value="BCG47906.1"/>
    <property type="molecule type" value="Genomic_DNA"/>
</dbReference>
<gene>
    <name evidence="1" type="ORF">GEOBRER4_26560</name>
</gene>